<dbReference type="Pfam" id="PF14497">
    <property type="entry name" value="GST_C_3"/>
    <property type="match status" value="1"/>
</dbReference>
<sequence>MSVYKLYYFNVRGRGEICRLAFAAANIEYEDIRLDSEDWVKEKESGRPPLGQIPFIITPEGKILGQSNAIAKFICKQGGLSPSDSFDEAIADMINDGVEDVVANIIEAFMEKDEDKKVKLQKDFFENIFPAKLRNFESLLKERNEGKGFFLGDEMTYADITFFNMCNAFAEGKPIVPKQLSEYPLLVEHYERVLNVPQIKGWIEKRPKTDH</sequence>
<dbReference type="SUPFAM" id="SSF47616">
    <property type="entry name" value="GST C-terminal domain-like"/>
    <property type="match status" value="1"/>
</dbReference>
<gene>
    <name evidence="3" type="ORF">PEVE_00009169</name>
</gene>
<dbReference type="Proteomes" id="UP001159427">
    <property type="component" value="Unassembled WGS sequence"/>
</dbReference>
<accession>A0ABN8LUG7</accession>
<dbReference type="Gene3D" id="1.20.1050.10">
    <property type="match status" value="1"/>
</dbReference>
<dbReference type="Pfam" id="PF02798">
    <property type="entry name" value="GST_N"/>
    <property type="match status" value="1"/>
</dbReference>
<feature type="domain" description="GST C-terminal" evidence="2">
    <location>
        <begin position="84"/>
        <end position="211"/>
    </location>
</feature>
<dbReference type="PANTHER" id="PTHR11571">
    <property type="entry name" value="GLUTATHIONE S-TRANSFERASE"/>
    <property type="match status" value="1"/>
</dbReference>
<dbReference type="SUPFAM" id="SSF52833">
    <property type="entry name" value="Thioredoxin-like"/>
    <property type="match status" value="1"/>
</dbReference>
<dbReference type="InterPro" id="IPR050213">
    <property type="entry name" value="GST_superfamily"/>
</dbReference>
<dbReference type="SFLD" id="SFLDS00019">
    <property type="entry name" value="Glutathione_Transferase_(cytos"/>
    <property type="match status" value="1"/>
</dbReference>
<dbReference type="InterPro" id="IPR010987">
    <property type="entry name" value="Glutathione-S-Trfase_C-like"/>
</dbReference>
<dbReference type="Gene3D" id="3.40.30.10">
    <property type="entry name" value="Glutaredoxin"/>
    <property type="match status" value="1"/>
</dbReference>
<reference evidence="3 4" key="1">
    <citation type="submission" date="2022-05" db="EMBL/GenBank/DDBJ databases">
        <authorList>
            <consortium name="Genoscope - CEA"/>
            <person name="William W."/>
        </authorList>
    </citation>
    <scope>NUCLEOTIDE SEQUENCE [LARGE SCALE GENOMIC DNA]</scope>
</reference>
<dbReference type="CDD" id="cd03192">
    <property type="entry name" value="GST_C_Sigma_like"/>
    <property type="match status" value="1"/>
</dbReference>
<dbReference type="InterPro" id="IPR036249">
    <property type="entry name" value="Thioredoxin-like_sf"/>
</dbReference>
<proteinExistence type="predicted"/>
<evidence type="ECO:0000313" key="4">
    <source>
        <dbReference type="Proteomes" id="UP001159427"/>
    </source>
</evidence>
<dbReference type="InterPro" id="IPR004046">
    <property type="entry name" value="GST_C"/>
</dbReference>
<evidence type="ECO:0000313" key="3">
    <source>
        <dbReference type="EMBL" id="CAH3020911.1"/>
    </source>
</evidence>
<dbReference type="SFLD" id="SFLDG00363">
    <property type="entry name" value="AMPS_(cytGST):_Alpha-__Mu-__Pi"/>
    <property type="match status" value="1"/>
</dbReference>
<dbReference type="PROSITE" id="PS50405">
    <property type="entry name" value="GST_CTER"/>
    <property type="match status" value="1"/>
</dbReference>
<dbReference type="EMBL" id="CALNXI010000163">
    <property type="protein sequence ID" value="CAH3020911.1"/>
    <property type="molecule type" value="Genomic_DNA"/>
</dbReference>
<dbReference type="InterPro" id="IPR004045">
    <property type="entry name" value="Glutathione_S-Trfase_N"/>
</dbReference>
<evidence type="ECO:0000259" key="1">
    <source>
        <dbReference type="PROSITE" id="PS50404"/>
    </source>
</evidence>
<organism evidence="3 4">
    <name type="scientific">Porites evermanni</name>
    <dbReference type="NCBI Taxonomy" id="104178"/>
    <lineage>
        <taxon>Eukaryota</taxon>
        <taxon>Metazoa</taxon>
        <taxon>Cnidaria</taxon>
        <taxon>Anthozoa</taxon>
        <taxon>Hexacorallia</taxon>
        <taxon>Scleractinia</taxon>
        <taxon>Fungiina</taxon>
        <taxon>Poritidae</taxon>
        <taxon>Porites</taxon>
    </lineage>
</organism>
<evidence type="ECO:0000259" key="2">
    <source>
        <dbReference type="PROSITE" id="PS50405"/>
    </source>
</evidence>
<name>A0ABN8LUG7_9CNID</name>
<feature type="domain" description="GST N-terminal" evidence="1">
    <location>
        <begin position="2"/>
        <end position="82"/>
    </location>
</feature>
<dbReference type="InterPro" id="IPR036282">
    <property type="entry name" value="Glutathione-S-Trfase_C_sf"/>
</dbReference>
<dbReference type="InterPro" id="IPR040079">
    <property type="entry name" value="Glutathione_S-Trfase"/>
</dbReference>
<protein>
    <submittedName>
        <fullName evidence="3">Uncharacterized protein</fullName>
    </submittedName>
</protein>
<dbReference type="PANTHER" id="PTHR11571:SF150">
    <property type="entry name" value="GLUTATHIONE S-TRANSFERASE"/>
    <property type="match status" value="1"/>
</dbReference>
<dbReference type="PROSITE" id="PS50404">
    <property type="entry name" value="GST_NTER"/>
    <property type="match status" value="1"/>
</dbReference>
<keyword evidence="4" id="KW-1185">Reference proteome</keyword>
<comment type="caution">
    <text evidence="3">The sequence shown here is derived from an EMBL/GenBank/DDBJ whole genome shotgun (WGS) entry which is preliminary data.</text>
</comment>
<dbReference type="CDD" id="cd03039">
    <property type="entry name" value="GST_N_Sigma_like"/>
    <property type="match status" value="1"/>
</dbReference>
<dbReference type="SFLD" id="SFLDG01205">
    <property type="entry name" value="AMPS.1"/>
    <property type="match status" value="1"/>
</dbReference>